<comment type="caution">
    <text evidence="2">The sequence shown here is derived from an EMBL/GenBank/DDBJ whole genome shotgun (WGS) entry which is preliminary data.</text>
</comment>
<dbReference type="AlphaFoldDB" id="A0AAV4R292"/>
<dbReference type="EMBL" id="BPLQ01005361">
    <property type="protein sequence ID" value="GIY14382.1"/>
    <property type="molecule type" value="Genomic_DNA"/>
</dbReference>
<dbReference type="Proteomes" id="UP001054837">
    <property type="component" value="Unassembled WGS sequence"/>
</dbReference>
<accession>A0AAV4R292</accession>
<proteinExistence type="predicted"/>
<evidence type="ECO:0000313" key="2">
    <source>
        <dbReference type="EMBL" id="GIY14382.1"/>
    </source>
</evidence>
<evidence type="ECO:0000313" key="3">
    <source>
        <dbReference type="Proteomes" id="UP001054837"/>
    </source>
</evidence>
<protein>
    <submittedName>
        <fullName evidence="2">Uncharacterized protein</fullName>
    </submittedName>
</protein>
<name>A0AAV4R292_9ARAC</name>
<evidence type="ECO:0000256" key="1">
    <source>
        <dbReference type="SAM" id="MobiDB-lite"/>
    </source>
</evidence>
<gene>
    <name evidence="2" type="ORF">CDAR_239811</name>
</gene>
<feature type="region of interest" description="Disordered" evidence="1">
    <location>
        <begin position="14"/>
        <end position="34"/>
    </location>
</feature>
<keyword evidence="3" id="KW-1185">Reference proteome</keyword>
<reference evidence="2 3" key="1">
    <citation type="submission" date="2021-06" db="EMBL/GenBank/DDBJ databases">
        <title>Caerostris darwini draft genome.</title>
        <authorList>
            <person name="Kono N."/>
            <person name="Arakawa K."/>
        </authorList>
    </citation>
    <scope>NUCLEOTIDE SEQUENCE [LARGE SCALE GENOMIC DNA]</scope>
</reference>
<sequence>MQVAFRHRGVKIGRAISPPAAERRSTISRATSGPLDNNRIRGRSAWTISISAGLCFLDISLSIRDVRRGWRGGWREGVQGMSAPSLH</sequence>
<organism evidence="2 3">
    <name type="scientific">Caerostris darwini</name>
    <dbReference type="NCBI Taxonomy" id="1538125"/>
    <lineage>
        <taxon>Eukaryota</taxon>
        <taxon>Metazoa</taxon>
        <taxon>Ecdysozoa</taxon>
        <taxon>Arthropoda</taxon>
        <taxon>Chelicerata</taxon>
        <taxon>Arachnida</taxon>
        <taxon>Araneae</taxon>
        <taxon>Araneomorphae</taxon>
        <taxon>Entelegynae</taxon>
        <taxon>Araneoidea</taxon>
        <taxon>Araneidae</taxon>
        <taxon>Caerostris</taxon>
    </lineage>
</organism>